<dbReference type="AlphaFoldDB" id="A0A0E9RUW5"/>
<reference evidence="1" key="1">
    <citation type="submission" date="2014-11" db="EMBL/GenBank/DDBJ databases">
        <authorList>
            <person name="Amaro Gonzalez C."/>
        </authorList>
    </citation>
    <scope>NUCLEOTIDE SEQUENCE</scope>
</reference>
<sequence>MGQNSAFRTMYFIAHVTKNIYTVEKSFIFSRRQCLIWMLYSHFRRK</sequence>
<reference evidence="1" key="2">
    <citation type="journal article" date="2015" name="Fish Shellfish Immunol.">
        <title>Early steps in the European eel (Anguilla anguilla)-Vibrio vulnificus interaction in the gills: Role of the RtxA13 toxin.</title>
        <authorList>
            <person name="Callol A."/>
            <person name="Pajuelo D."/>
            <person name="Ebbesson L."/>
            <person name="Teles M."/>
            <person name="MacKenzie S."/>
            <person name="Amaro C."/>
        </authorList>
    </citation>
    <scope>NUCLEOTIDE SEQUENCE</scope>
</reference>
<organism evidence="1">
    <name type="scientific">Anguilla anguilla</name>
    <name type="common">European freshwater eel</name>
    <name type="synonym">Muraena anguilla</name>
    <dbReference type="NCBI Taxonomy" id="7936"/>
    <lineage>
        <taxon>Eukaryota</taxon>
        <taxon>Metazoa</taxon>
        <taxon>Chordata</taxon>
        <taxon>Craniata</taxon>
        <taxon>Vertebrata</taxon>
        <taxon>Euteleostomi</taxon>
        <taxon>Actinopterygii</taxon>
        <taxon>Neopterygii</taxon>
        <taxon>Teleostei</taxon>
        <taxon>Anguilliformes</taxon>
        <taxon>Anguillidae</taxon>
        <taxon>Anguilla</taxon>
    </lineage>
</organism>
<proteinExistence type="predicted"/>
<evidence type="ECO:0000313" key="1">
    <source>
        <dbReference type="EMBL" id="JAH32068.1"/>
    </source>
</evidence>
<protein>
    <submittedName>
        <fullName evidence="1">Uncharacterized protein</fullName>
    </submittedName>
</protein>
<name>A0A0E9RUW5_ANGAN</name>
<dbReference type="EMBL" id="GBXM01076509">
    <property type="protein sequence ID" value="JAH32068.1"/>
    <property type="molecule type" value="Transcribed_RNA"/>
</dbReference>
<accession>A0A0E9RUW5</accession>